<dbReference type="PROSITE" id="PS01174">
    <property type="entry name" value="LIPASE_GDXG_SER"/>
    <property type="match status" value="1"/>
</dbReference>
<dbReference type="RefSeq" id="WP_387701427.1">
    <property type="nucleotide sequence ID" value="NZ_JBIAMX010000011.1"/>
</dbReference>
<sequence>MSGVAPGGPDDTPPESGLAAGVRAVFGGPPADAPATRRSAPDPVDGARAASAIAARAAALLPGGLRERLSVDAWRAEVVRESLALTVGRAAAATPVNAGTLTGARLLIERTMRAAAPPLRGTDHAAPLDGSVRGEWVRGPRARRTDAVVLYVHGGGFVAGSARGYRGVASRISTATRLPVFTVDYRLAPEHPFPAAPDDVAAAFGYLLACGVRPERIVVAGDSAGGFLAAHLALRRADGGLPGPAALVLFSPIADLTLGTAADGPAARDGLLSEPVARRAISRFTDTPFDLRPTRGTWLPPLLVQAGDTEFFGADAAELVRRWQVAGGHARLHRWPGRLHAFQTLPVLFPEARAAYRAAARFVAAHLDPAAAA</sequence>
<dbReference type="InterPro" id="IPR050300">
    <property type="entry name" value="GDXG_lipolytic_enzyme"/>
</dbReference>
<dbReference type="InterPro" id="IPR002471">
    <property type="entry name" value="Pept_S9_AS"/>
</dbReference>
<evidence type="ECO:0000313" key="6">
    <source>
        <dbReference type="EMBL" id="MFF0544940.1"/>
    </source>
</evidence>
<proteinExistence type="inferred from homology"/>
<dbReference type="Gene3D" id="3.40.50.1820">
    <property type="entry name" value="alpha/beta hydrolase"/>
    <property type="match status" value="1"/>
</dbReference>
<comment type="caution">
    <text evidence="6">The sequence shown here is derived from an EMBL/GenBank/DDBJ whole genome shotgun (WGS) entry which is preliminary data.</text>
</comment>
<dbReference type="EMBL" id="JBIAMX010000011">
    <property type="protein sequence ID" value="MFF0544940.1"/>
    <property type="molecule type" value="Genomic_DNA"/>
</dbReference>
<gene>
    <name evidence="6" type="ORF">ACFYTF_19095</name>
</gene>
<reference evidence="6 7" key="1">
    <citation type="submission" date="2024-10" db="EMBL/GenBank/DDBJ databases">
        <title>The Natural Products Discovery Center: Release of the First 8490 Sequenced Strains for Exploring Actinobacteria Biosynthetic Diversity.</title>
        <authorList>
            <person name="Kalkreuter E."/>
            <person name="Kautsar S.A."/>
            <person name="Yang D."/>
            <person name="Bader C.D."/>
            <person name="Teijaro C.N."/>
            <person name="Fluegel L."/>
            <person name="Davis C.M."/>
            <person name="Simpson J.R."/>
            <person name="Lauterbach L."/>
            <person name="Steele A.D."/>
            <person name="Gui C."/>
            <person name="Meng S."/>
            <person name="Li G."/>
            <person name="Viehrig K."/>
            <person name="Ye F."/>
            <person name="Su P."/>
            <person name="Kiefer A.F."/>
            <person name="Nichols A."/>
            <person name="Cepeda A.J."/>
            <person name="Yan W."/>
            <person name="Fan B."/>
            <person name="Jiang Y."/>
            <person name="Adhikari A."/>
            <person name="Zheng C.-J."/>
            <person name="Schuster L."/>
            <person name="Cowan T.M."/>
            <person name="Smanski M.J."/>
            <person name="Chevrette M.G."/>
            <person name="De Carvalho L.P.S."/>
            <person name="Shen B."/>
        </authorList>
    </citation>
    <scope>NUCLEOTIDE SEQUENCE [LARGE SCALE GENOMIC DNA]</scope>
    <source>
        <strain evidence="6 7">NPDC004045</strain>
    </source>
</reference>
<dbReference type="Pfam" id="PF07859">
    <property type="entry name" value="Abhydrolase_3"/>
    <property type="match status" value="1"/>
</dbReference>
<comment type="similarity">
    <text evidence="1">Belongs to the 'GDXG' lipolytic enzyme family.</text>
</comment>
<protein>
    <submittedName>
        <fullName evidence="6">Alpha/beta hydrolase</fullName>
    </submittedName>
</protein>
<organism evidence="6 7">
    <name type="scientific">Nocardia thailandica</name>
    <dbReference type="NCBI Taxonomy" id="257275"/>
    <lineage>
        <taxon>Bacteria</taxon>
        <taxon>Bacillati</taxon>
        <taxon>Actinomycetota</taxon>
        <taxon>Actinomycetes</taxon>
        <taxon>Mycobacteriales</taxon>
        <taxon>Nocardiaceae</taxon>
        <taxon>Nocardia</taxon>
    </lineage>
</organism>
<dbReference type="PANTHER" id="PTHR48081">
    <property type="entry name" value="AB HYDROLASE SUPERFAMILY PROTEIN C4A8.06C"/>
    <property type="match status" value="1"/>
</dbReference>
<dbReference type="GO" id="GO:0016787">
    <property type="term" value="F:hydrolase activity"/>
    <property type="evidence" value="ECO:0007669"/>
    <property type="project" value="UniProtKB-KW"/>
</dbReference>
<dbReference type="SUPFAM" id="SSF53474">
    <property type="entry name" value="alpha/beta-Hydrolases"/>
    <property type="match status" value="1"/>
</dbReference>
<dbReference type="Proteomes" id="UP001601444">
    <property type="component" value="Unassembled WGS sequence"/>
</dbReference>
<dbReference type="InterPro" id="IPR033140">
    <property type="entry name" value="Lipase_GDXG_put_SER_AS"/>
</dbReference>
<feature type="active site" evidence="3">
    <location>
        <position position="223"/>
    </location>
</feature>
<dbReference type="PANTHER" id="PTHR48081:SF30">
    <property type="entry name" value="ACETYL-HYDROLASE LIPR-RELATED"/>
    <property type="match status" value="1"/>
</dbReference>
<evidence type="ECO:0000256" key="1">
    <source>
        <dbReference type="ARBA" id="ARBA00010515"/>
    </source>
</evidence>
<feature type="domain" description="Alpha/beta hydrolase fold-3" evidence="5">
    <location>
        <begin position="149"/>
        <end position="343"/>
    </location>
</feature>
<feature type="region of interest" description="Disordered" evidence="4">
    <location>
        <begin position="1"/>
        <end position="44"/>
    </location>
</feature>
<evidence type="ECO:0000256" key="4">
    <source>
        <dbReference type="SAM" id="MobiDB-lite"/>
    </source>
</evidence>
<keyword evidence="7" id="KW-1185">Reference proteome</keyword>
<evidence type="ECO:0000313" key="7">
    <source>
        <dbReference type="Proteomes" id="UP001601444"/>
    </source>
</evidence>
<accession>A0ABW6PR99</accession>
<name>A0ABW6PR99_9NOCA</name>
<evidence type="ECO:0000256" key="3">
    <source>
        <dbReference type="PROSITE-ProRule" id="PRU10038"/>
    </source>
</evidence>
<dbReference type="PROSITE" id="PS00708">
    <property type="entry name" value="PRO_ENDOPEP_SER"/>
    <property type="match status" value="1"/>
</dbReference>
<dbReference type="InterPro" id="IPR029058">
    <property type="entry name" value="AB_hydrolase_fold"/>
</dbReference>
<keyword evidence="2 6" id="KW-0378">Hydrolase</keyword>
<evidence type="ECO:0000259" key="5">
    <source>
        <dbReference type="Pfam" id="PF07859"/>
    </source>
</evidence>
<dbReference type="InterPro" id="IPR013094">
    <property type="entry name" value="AB_hydrolase_3"/>
</dbReference>
<evidence type="ECO:0000256" key="2">
    <source>
        <dbReference type="ARBA" id="ARBA00022801"/>
    </source>
</evidence>